<name>A0ABQ2GWP8_9PSED</name>
<evidence type="ECO:0000313" key="2">
    <source>
        <dbReference type="Proteomes" id="UP000616499"/>
    </source>
</evidence>
<organism evidence="1 2">
    <name type="scientific">Pseudomonas asuensis</name>
    <dbReference type="NCBI Taxonomy" id="1825787"/>
    <lineage>
        <taxon>Bacteria</taxon>
        <taxon>Pseudomonadati</taxon>
        <taxon>Pseudomonadota</taxon>
        <taxon>Gammaproteobacteria</taxon>
        <taxon>Pseudomonadales</taxon>
        <taxon>Pseudomonadaceae</taxon>
        <taxon>Pseudomonas</taxon>
    </lineage>
</organism>
<dbReference type="RefSeq" id="WP_188866796.1">
    <property type="nucleotide sequence ID" value="NZ_BMNW01000006.1"/>
</dbReference>
<proteinExistence type="predicted"/>
<evidence type="ECO:0000313" key="1">
    <source>
        <dbReference type="EMBL" id="GGM15851.1"/>
    </source>
</evidence>
<keyword evidence="2" id="KW-1185">Reference proteome</keyword>
<accession>A0ABQ2GWP8</accession>
<gene>
    <name evidence="1" type="ORF">GCM10009425_28420</name>
</gene>
<reference evidence="2" key="1">
    <citation type="journal article" date="2019" name="Int. J. Syst. Evol. Microbiol.">
        <title>The Global Catalogue of Microorganisms (GCM) 10K type strain sequencing project: providing services to taxonomists for standard genome sequencing and annotation.</title>
        <authorList>
            <consortium name="The Broad Institute Genomics Platform"/>
            <consortium name="The Broad Institute Genome Sequencing Center for Infectious Disease"/>
            <person name="Wu L."/>
            <person name="Ma J."/>
        </authorList>
    </citation>
    <scope>NUCLEOTIDE SEQUENCE [LARGE SCALE GENOMIC DNA]</scope>
    <source>
        <strain evidence="2">JCM 13501</strain>
    </source>
</reference>
<comment type="caution">
    <text evidence="1">The sequence shown here is derived from an EMBL/GenBank/DDBJ whole genome shotgun (WGS) entry which is preliminary data.</text>
</comment>
<protein>
    <submittedName>
        <fullName evidence="1">Uncharacterized protein</fullName>
    </submittedName>
</protein>
<dbReference type="Proteomes" id="UP000616499">
    <property type="component" value="Unassembled WGS sequence"/>
</dbReference>
<sequence>MDKFKNKSHINLHSPGIVIFDPLVLNAFLIEKNYIGNNIFEHFINNEDIGQESIKKGVILSLYPIVEHDYYIHIDSGKNQPDLIEDFFYSGFPLTVKSGLLITADLNALFDWEPNFFLHYRANYHSKLENNDYLDVKPGIYSANIRGVRSDSKKENTYIYKIELIESYELPQLSSETTIESFNFNLIHEN</sequence>
<dbReference type="EMBL" id="BMNW01000006">
    <property type="protein sequence ID" value="GGM15851.1"/>
    <property type="molecule type" value="Genomic_DNA"/>
</dbReference>